<reference evidence="7 8" key="1">
    <citation type="submission" date="2017-10" db="EMBL/GenBank/DDBJ databases">
        <title>The draft genome sequence of Williamsia sp. BULT 1.1 isolated from the semi-arid grassland soils from South Africa.</title>
        <authorList>
            <person name="Kabwe M.H."/>
            <person name="Govender N."/>
            <person name="Mutseka Lunga P."/>
            <person name="Vikram S."/>
            <person name="Makhalanyane T.P."/>
        </authorList>
    </citation>
    <scope>NUCLEOTIDE SEQUENCE [LARGE SCALE GENOMIC DNA]</scope>
    <source>
        <strain evidence="7 8">BULT 1.1</strain>
    </source>
</reference>
<feature type="compositionally biased region" description="Low complexity" evidence="5">
    <location>
        <begin position="188"/>
        <end position="207"/>
    </location>
</feature>
<dbReference type="GO" id="GO:0006508">
    <property type="term" value="P:proteolysis"/>
    <property type="evidence" value="ECO:0007669"/>
    <property type="project" value="UniProtKB-KW"/>
</dbReference>
<comment type="similarity">
    <text evidence="1">Belongs to the peptidase C40 family.</text>
</comment>
<dbReference type="SUPFAM" id="SSF54001">
    <property type="entry name" value="Cysteine proteinases"/>
    <property type="match status" value="1"/>
</dbReference>
<feature type="region of interest" description="Disordered" evidence="5">
    <location>
        <begin position="181"/>
        <end position="214"/>
    </location>
</feature>
<dbReference type="Gene3D" id="3.90.1720.10">
    <property type="entry name" value="endopeptidase domain like (from Nostoc punctiforme)"/>
    <property type="match status" value="1"/>
</dbReference>
<dbReference type="InterPro" id="IPR051794">
    <property type="entry name" value="PG_Endopeptidase_C40"/>
</dbReference>
<keyword evidence="4" id="KW-0788">Thiol protease</keyword>
<dbReference type="Pfam" id="PF00877">
    <property type="entry name" value="NLPC_P60"/>
    <property type="match status" value="1"/>
</dbReference>
<dbReference type="GO" id="GO:0008234">
    <property type="term" value="F:cysteine-type peptidase activity"/>
    <property type="evidence" value="ECO:0007669"/>
    <property type="project" value="UniProtKB-KW"/>
</dbReference>
<name>A0A2G3PPK9_WILMA</name>
<keyword evidence="3 7" id="KW-0378">Hydrolase</keyword>
<dbReference type="InterPro" id="IPR038765">
    <property type="entry name" value="Papain-like_cys_pep_sf"/>
</dbReference>
<dbReference type="PANTHER" id="PTHR47359">
    <property type="entry name" value="PEPTIDOGLYCAN DL-ENDOPEPTIDASE CWLO"/>
    <property type="match status" value="1"/>
</dbReference>
<accession>A0A2G3PPK9</accession>
<feature type="domain" description="NlpC/P60" evidence="6">
    <location>
        <begin position="365"/>
        <end position="503"/>
    </location>
</feature>
<gene>
    <name evidence="7" type="ORF">CSW57_08415</name>
</gene>
<dbReference type="InterPro" id="IPR000064">
    <property type="entry name" value="NLP_P60_dom"/>
</dbReference>
<keyword evidence="2" id="KW-0645">Protease</keyword>
<evidence type="ECO:0000256" key="5">
    <source>
        <dbReference type="SAM" id="MobiDB-lite"/>
    </source>
</evidence>
<dbReference type="Proteomes" id="UP000225108">
    <property type="component" value="Unassembled WGS sequence"/>
</dbReference>
<organism evidence="7 8">
    <name type="scientific">Williamsia marianensis</name>
    <dbReference type="NCBI Taxonomy" id="85044"/>
    <lineage>
        <taxon>Bacteria</taxon>
        <taxon>Bacillati</taxon>
        <taxon>Actinomycetota</taxon>
        <taxon>Actinomycetes</taxon>
        <taxon>Mycobacteriales</taxon>
        <taxon>Nocardiaceae</taxon>
        <taxon>Williamsia</taxon>
    </lineage>
</organism>
<evidence type="ECO:0000313" key="7">
    <source>
        <dbReference type="EMBL" id="PHV67673.1"/>
    </source>
</evidence>
<proteinExistence type="inferred from homology"/>
<sequence length="503" mass="52595">MRRRTAFGIRRRPFSVSTRRRGGARTSVAVAFVAAVAVGFGQLSAGTAVAEPPSSADKIATLINQIADTNQNLVNLDGDVAVKREAVNRALVDLQNAREGQRLAAIAVRGAQEALQGAAGAIALAETDFDGFIRSLYTQGNSQGSMAAYLSGDPGAVLDRASVIDQLSKDQQETIARLQQARNEEANRAATAQATEQQASFAATTAENRQADAQSAITEAMEAVKAENARRQKLQADRDEAQRQLEALRGQPTPVTSPGAPGSILPDQQAAIEDQAHQAALRAAADAAGKLALNTSQQMLAALVGSLTPPHTDIDEPTTPVDPTTPTTPVDPTDPTTPVDPTTPTEPTTPTTPSPGTVDPGAEGPAAVEIVVNRAMSQLGVSYSWGGGDANGPTLGIRDGGVADSYGDYNKVGFDCSGLMIYAFAGIGISLPHYTGYQYTSGPQFPLSEMQRGDMIFYGPNASQHVALYLGDNTMIEAPQSGDVVKISPLRTSGAMPYVVRLA</sequence>
<evidence type="ECO:0000256" key="2">
    <source>
        <dbReference type="ARBA" id="ARBA00022670"/>
    </source>
</evidence>
<protein>
    <submittedName>
        <fullName evidence="7">Hydrolase Nlp/P60</fullName>
    </submittedName>
</protein>
<evidence type="ECO:0000313" key="8">
    <source>
        <dbReference type="Proteomes" id="UP000225108"/>
    </source>
</evidence>
<dbReference type="EMBL" id="PEBD01000005">
    <property type="protein sequence ID" value="PHV67673.1"/>
    <property type="molecule type" value="Genomic_DNA"/>
</dbReference>
<evidence type="ECO:0000259" key="6">
    <source>
        <dbReference type="PROSITE" id="PS51935"/>
    </source>
</evidence>
<feature type="region of interest" description="Disordered" evidence="5">
    <location>
        <begin position="307"/>
        <end position="363"/>
    </location>
</feature>
<evidence type="ECO:0000256" key="3">
    <source>
        <dbReference type="ARBA" id="ARBA00022801"/>
    </source>
</evidence>
<evidence type="ECO:0000256" key="1">
    <source>
        <dbReference type="ARBA" id="ARBA00007074"/>
    </source>
</evidence>
<dbReference type="AlphaFoldDB" id="A0A2G3PPK9"/>
<dbReference type="Gene3D" id="6.10.250.3150">
    <property type="match status" value="1"/>
</dbReference>
<dbReference type="PROSITE" id="PS51935">
    <property type="entry name" value="NLPC_P60"/>
    <property type="match status" value="1"/>
</dbReference>
<comment type="caution">
    <text evidence="7">The sequence shown here is derived from an EMBL/GenBank/DDBJ whole genome shotgun (WGS) entry which is preliminary data.</text>
</comment>
<feature type="compositionally biased region" description="Low complexity" evidence="5">
    <location>
        <begin position="317"/>
        <end position="360"/>
    </location>
</feature>
<dbReference type="PANTHER" id="PTHR47359:SF3">
    <property type="entry name" value="NLP_P60 DOMAIN-CONTAINING PROTEIN-RELATED"/>
    <property type="match status" value="1"/>
</dbReference>
<evidence type="ECO:0000256" key="4">
    <source>
        <dbReference type="ARBA" id="ARBA00022807"/>
    </source>
</evidence>